<dbReference type="SUPFAM" id="SSF53474">
    <property type="entry name" value="alpha/beta-Hydrolases"/>
    <property type="match status" value="1"/>
</dbReference>
<dbReference type="Gene3D" id="3.40.50.1820">
    <property type="entry name" value="alpha/beta hydrolase"/>
    <property type="match status" value="1"/>
</dbReference>
<dbReference type="InterPro" id="IPR000073">
    <property type="entry name" value="AB_hydrolase_1"/>
</dbReference>
<dbReference type="EMBL" id="SDWU01000025">
    <property type="protein sequence ID" value="RYB98111.1"/>
    <property type="molecule type" value="Genomic_DNA"/>
</dbReference>
<comment type="caution">
    <text evidence="2">The sequence shown here is derived from an EMBL/GenBank/DDBJ whole genome shotgun (WGS) entry which is preliminary data.</text>
</comment>
<dbReference type="Proteomes" id="UP000293291">
    <property type="component" value="Unassembled WGS sequence"/>
</dbReference>
<evidence type="ECO:0000313" key="2">
    <source>
        <dbReference type="EMBL" id="RYB98111.1"/>
    </source>
</evidence>
<protein>
    <submittedName>
        <fullName evidence="2">Alpha/beta fold hydrolase</fullName>
    </submittedName>
</protein>
<reference evidence="2 3" key="1">
    <citation type="submission" date="2019-01" db="EMBL/GenBank/DDBJ databases">
        <title>Novel species of Nocardioides.</title>
        <authorList>
            <person name="Liu Q."/>
            <person name="Xin Y.-H."/>
        </authorList>
    </citation>
    <scope>NUCLEOTIDE SEQUENCE [LARGE SCALE GENOMIC DNA]</scope>
    <source>
        <strain evidence="2 3">CGMCC 4.6875</strain>
    </source>
</reference>
<keyword evidence="3" id="KW-1185">Reference proteome</keyword>
<dbReference type="AlphaFoldDB" id="A0A4Q2S6Z7"/>
<name>A0A4Q2S6Z7_9ACTN</name>
<dbReference type="RefSeq" id="WP_129456703.1">
    <property type="nucleotide sequence ID" value="NZ_JACXYX010000021.1"/>
</dbReference>
<gene>
    <name evidence="2" type="ORF">EUA07_18715</name>
</gene>
<dbReference type="Pfam" id="PF00561">
    <property type="entry name" value="Abhydrolase_1"/>
    <property type="match status" value="1"/>
</dbReference>
<dbReference type="GO" id="GO:0016787">
    <property type="term" value="F:hydrolase activity"/>
    <property type="evidence" value="ECO:0007669"/>
    <property type="project" value="UniProtKB-KW"/>
</dbReference>
<keyword evidence="2" id="KW-0378">Hydrolase</keyword>
<proteinExistence type="predicted"/>
<evidence type="ECO:0000313" key="3">
    <source>
        <dbReference type="Proteomes" id="UP000293291"/>
    </source>
</evidence>
<feature type="domain" description="AB hydrolase-1" evidence="1">
    <location>
        <begin position="39"/>
        <end position="260"/>
    </location>
</feature>
<dbReference type="OrthoDB" id="2987348at2"/>
<dbReference type="PANTHER" id="PTHR43329">
    <property type="entry name" value="EPOXIDE HYDROLASE"/>
    <property type="match status" value="1"/>
</dbReference>
<evidence type="ECO:0000259" key="1">
    <source>
        <dbReference type="Pfam" id="PF00561"/>
    </source>
</evidence>
<accession>A0A4Q2S6Z7</accession>
<sequence>MTDLPDMATAPRRRWRQRTVRGDGVDLAVHEVGDPDAVPVVLVHGWPDTHRVWLPVARLLADDLRVVLYDTRGMGLSPTRAPDASFAVAHLAADLMAVLDDVSPDRPVHLVGHDWGSVQGWEAVCEPGAEERIASFTSLSGPSLDHVAAWVRRTLRRPSPAGVAGLVGQALSSSYVPFLASPFAPPVVRLAVGPDAASGLRYYRGNRVSPHRLRERRTSVPVLQLALTHDPAVREAALAASDPWCDDLRRVPLAAGHWAPTTRPEAVAAQVRAHVAEVEGLTPRRAGGAAS</sequence>
<dbReference type="InterPro" id="IPR029058">
    <property type="entry name" value="AB_hydrolase_fold"/>
</dbReference>
<organism evidence="2 3">
    <name type="scientific">Nocardioides ganghwensis</name>
    <dbReference type="NCBI Taxonomy" id="252230"/>
    <lineage>
        <taxon>Bacteria</taxon>
        <taxon>Bacillati</taxon>
        <taxon>Actinomycetota</taxon>
        <taxon>Actinomycetes</taxon>
        <taxon>Propionibacteriales</taxon>
        <taxon>Nocardioidaceae</taxon>
        <taxon>Nocardioides</taxon>
    </lineage>
</organism>